<feature type="transmembrane region" description="Helical" evidence="21">
    <location>
        <begin position="169"/>
        <end position="189"/>
    </location>
</feature>
<keyword evidence="9 16" id="KW-0067">ATP-binding</keyword>
<feature type="domain" description="Guanylate cyclase" evidence="22">
    <location>
        <begin position="928"/>
        <end position="1037"/>
    </location>
</feature>
<feature type="binding site" evidence="18">
    <location>
        <position position="422"/>
    </location>
    <ligand>
        <name>Mg(2+)</name>
        <dbReference type="ChEBI" id="CHEBI:18420"/>
        <label>2</label>
        <note>catalytic</note>
    </ligand>
</feature>
<dbReference type="PROSITE" id="PS00452">
    <property type="entry name" value="GUANYLATE_CYCLASE_1"/>
    <property type="match status" value="1"/>
</dbReference>
<dbReference type="PIRSF" id="PIRSF039050">
    <property type="entry name" value="Ade_cyc"/>
    <property type="match status" value="1"/>
</dbReference>
<dbReference type="InterPro" id="IPR032628">
    <property type="entry name" value="AC_N"/>
</dbReference>
<evidence type="ECO:0000256" key="1">
    <source>
        <dbReference type="ARBA" id="ARBA00001593"/>
    </source>
</evidence>
<dbReference type="GO" id="GO:0004016">
    <property type="term" value="F:adenylate cyclase activity"/>
    <property type="evidence" value="ECO:0007669"/>
    <property type="project" value="UniProtKB-EC"/>
</dbReference>
<dbReference type="InterPro" id="IPR001054">
    <property type="entry name" value="A/G_cyclase"/>
</dbReference>
<feature type="domain" description="Guanylate cyclase" evidence="22">
    <location>
        <begin position="373"/>
        <end position="500"/>
    </location>
</feature>
<dbReference type="SUPFAM" id="SSF55073">
    <property type="entry name" value="Nucleotide cyclase"/>
    <property type="match status" value="2"/>
</dbReference>
<name>A0AAD9PYV1_ACRCE</name>
<feature type="transmembrane region" description="Helical" evidence="21">
    <location>
        <begin position="681"/>
        <end position="704"/>
    </location>
</feature>
<keyword evidence="7" id="KW-0677">Repeat</keyword>
<dbReference type="SMART" id="SM00044">
    <property type="entry name" value="CYCc"/>
    <property type="match status" value="2"/>
</dbReference>
<comment type="cofactor">
    <cofactor evidence="18">
        <name>Mg(2+)</name>
        <dbReference type="ChEBI" id="CHEBI:18420"/>
    </cofactor>
    <cofactor evidence="18">
        <name>Mn(2+)</name>
        <dbReference type="ChEBI" id="CHEBI:29035"/>
    </cofactor>
    <text evidence="18">Binds 2 magnesium ions per subunit. Is also active with manganese (in vitro).</text>
</comment>
<keyword evidence="13 16" id="KW-0472">Membrane</keyword>
<dbReference type="EC" id="4.6.1.1" evidence="4 16"/>
<evidence type="ECO:0000256" key="16">
    <source>
        <dbReference type="PIRNR" id="PIRNR039050"/>
    </source>
</evidence>
<evidence type="ECO:0000256" key="14">
    <source>
        <dbReference type="ARBA" id="ARBA00023180"/>
    </source>
</evidence>
<feature type="region of interest" description="Disordered" evidence="20">
    <location>
        <begin position="553"/>
        <end position="594"/>
    </location>
</feature>
<evidence type="ECO:0000256" key="5">
    <source>
        <dbReference type="ARBA" id="ARBA00022692"/>
    </source>
</evidence>
<dbReference type="PANTHER" id="PTHR45627">
    <property type="entry name" value="ADENYLATE CYCLASE TYPE 1"/>
    <property type="match status" value="1"/>
</dbReference>
<reference evidence="23" key="1">
    <citation type="journal article" date="2023" name="G3 (Bethesda)">
        <title>Whole genome assembly and annotation of the endangered Caribbean coral Acropora cervicornis.</title>
        <authorList>
            <person name="Selwyn J.D."/>
            <person name="Vollmer S.V."/>
        </authorList>
    </citation>
    <scope>NUCLEOTIDE SEQUENCE</scope>
    <source>
        <strain evidence="23">K2</strain>
    </source>
</reference>
<dbReference type="Proteomes" id="UP001249851">
    <property type="component" value="Unassembled WGS sequence"/>
</dbReference>
<evidence type="ECO:0000313" key="23">
    <source>
        <dbReference type="EMBL" id="KAK2551488.1"/>
    </source>
</evidence>
<reference evidence="23" key="2">
    <citation type="journal article" date="2023" name="Science">
        <title>Genomic signatures of disease resistance in endangered staghorn corals.</title>
        <authorList>
            <person name="Vollmer S.V."/>
            <person name="Selwyn J.D."/>
            <person name="Despard B.A."/>
            <person name="Roesel C.L."/>
        </authorList>
    </citation>
    <scope>NUCLEOTIDE SEQUENCE</scope>
    <source>
        <strain evidence="23">K2</strain>
    </source>
</reference>
<comment type="caution">
    <text evidence="23">The sequence shown here is derived from an EMBL/GenBank/DDBJ whole genome shotgun (WGS) entry which is preliminary data.</text>
</comment>
<comment type="similarity">
    <text evidence="16 19">Belongs to the adenylyl cyclase class-4/guanylyl cyclase family.</text>
</comment>
<evidence type="ECO:0000256" key="19">
    <source>
        <dbReference type="RuleBase" id="RU000405"/>
    </source>
</evidence>
<evidence type="ECO:0000256" key="18">
    <source>
        <dbReference type="PIRSR" id="PIRSR039050-51"/>
    </source>
</evidence>
<keyword evidence="8 16" id="KW-0547">Nucleotide-binding</keyword>
<feature type="binding site" evidence="18">
    <location>
        <position position="379"/>
    </location>
    <ligand>
        <name>Mg(2+)</name>
        <dbReference type="ChEBI" id="CHEBI:18420"/>
        <label>2</label>
        <note>catalytic</note>
    </ligand>
</feature>
<sequence length="1098" mass="124967">MKKHTRPIKVSPSIAEWSDHVKTKVENGNDIGSLREGESFGENIAQTTILTVEHATNAQHESIQTQSSKISASNVKLAFAKDNHRNETQTSKMWLLFSSMQKLICLPRSCFKVEFTCRQLETIYQRYYRKQKLDRILYIMLLDFAVNLCLIAMYSLVSFDKSNQTQVNRIIVTSTFGAINLCLVILHFLKLFPRRILDWLPLIVWFSVFVQLQVDLAIGYDPLVPSDSVGMFLFFMFISNVILPAGLTVCTALAFITAVGHVVITSLLSEENREYLARQLGANILLFVCANILGTIDFSIADRKQRRSVLETRQSLEVKISLESENLKQRRLLHSVLPKHVAAEMVRGIDANGAFSKEGEFKKLIVKRHKACSILFADIVGFTELSSKCTAEELIITLNELFANFDKLGTKNKCQRIKILGDCYYCIAGLDDNKQHALCAVEMGRDMIKHIAKVRKHTGVKTLDMRVGIHTGSILAGVLGKIKWQFDAWSNDVTLANSMESGGIPGRVHISESTFNGVQLDYVVEPGDGHKRNDFIKEQGIKTYLIVRKKTERQEKMNSSVSQESVDSLWLTEPSKKEKRRTSSHSINPTKQWQDKERILKKDELDLRRVSLFGEDDEEEGDTSVTMRHSEQNLNKLLSDVLEERDGGVKEKMNPITLRFHNEDIELQYALEKQEMSGESLFGLCVVIVFCFFVELTILPRFYFPRFMVEASNVVDGSKPARTLLASLCVSILAATEFIDLLECETTSLSQLKQQAEQRHNKSEPLNPSSTTCEYPQYFSHNGILILLAISVVVQLSFSLKGLLSFGIVAAYCIVNIFVKGQIFDSYDYFVHHNLRTSYVPRKYFSSAILLLAFLILVLHGREVERTARLLFLWKMEAFEKKTEVEKIRERNGKLVDNILPKHVADYFLQNQNKDETELYSQSYNYVTVIFASIPNFDEFYSEELINDCGKECIRFLNEIINDFDEVLAEPRFQRIEKIKTIKSTYMAAAGLQPENESEVSEPWRICQGPVVAGVIGAKKPHYDIWGNTVNVASRMESTGKAGYMQVTEQTYEILKDKGFKFIYRGPVKVKGKGQLVTYYLTGRDETKNHSNLPNMVS</sequence>
<feature type="transmembrane region" description="Helical" evidence="21">
    <location>
        <begin position="234"/>
        <end position="259"/>
    </location>
</feature>
<dbReference type="PANTHER" id="PTHR45627:SF30">
    <property type="entry name" value="ADENYLATE CYCLASE TYPE 3"/>
    <property type="match status" value="1"/>
</dbReference>
<keyword evidence="11 21" id="KW-1133">Transmembrane helix</keyword>
<dbReference type="EMBL" id="JARQWQ010000097">
    <property type="protein sequence ID" value="KAK2551488.1"/>
    <property type="molecule type" value="Genomic_DNA"/>
</dbReference>
<feature type="compositionally biased region" description="Polar residues" evidence="20">
    <location>
        <begin position="557"/>
        <end position="566"/>
    </location>
</feature>
<keyword evidence="24" id="KW-1185">Reference proteome</keyword>
<feature type="binding site" evidence="17">
    <location>
        <position position="466"/>
    </location>
    <ligand>
        <name>ATP</name>
        <dbReference type="ChEBI" id="CHEBI:30616"/>
    </ligand>
</feature>
<dbReference type="Pfam" id="PF16214">
    <property type="entry name" value="AC_N"/>
    <property type="match status" value="1"/>
</dbReference>
<keyword evidence="12 16" id="KW-0115">cAMP biosynthesis</keyword>
<evidence type="ECO:0000256" key="17">
    <source>
        <dbReference type="PIRSR" id="PIRSR039050-50"/>
    </source>
</evidence>
<dbReference type="GO" id="GO:0006171">
    <property type="term" value="P:cAMP biosynthetic process"/>
    <property type="evidence" value="ECO:0007669"/>
    <property type="project" value="UniProtKB-KW"/>
</dbReference>
<evidence type="ECO:0000259" key="22">
    <source>
        <dbReference type="PROSITE" id="PS50125"/>
    </source>
</evidence>
<feature type="transmembrane region" description="Helical" evidence="21">
    <location>
        <begin position="196"/>
        <end position="214"/>
    </location>
</feature>
<feature type="binding site" evidence="17">
    <location>
        <begin position="420"/>
        <end position="422"/>
    </location>
    <ligand>
        <name>ATP</name>
        <dbReference type="ChEBI" id="CHEBI:30616"/>
    </ligand>
</feature>
<comment type="function">
    <text evidence="16">Catalyzes the formation of the signaling molecule cAMP in response to G-protein signaling.</text>
</comment>
<comment type="catalytic activity">
    <reaction evidence="1 16">
        <text>ATP = 3',5'-cyclic AMP + diphosphate</text>
        <dbReference type="Rhea" id="RHEA:15389"/>
        <dbReference type="ChEBI" id="CHEBI:30616"/>
        <dbReference type="ChEBI" id="CHEBI:33019"/>
        <dbReference type="ChEBI" id="CHEBI:58165"/>
        <dbReference type="EC" id="4.6.1.1"/>
    </reaction>
</comment>
<gene>
    <name evidence="23" type="ORF">P5673_027677</name>
</gene>
<dbReference type="PROSITE" id="PS50125">
    <property type="entry name" value="GUANYLATE_CYCLASE_2"/>
    <property type="match status" value="2"/>
</dbReference>
<keyword evidence="10 16" id="KW-0460">Magnesium</keyword>
<evidence type="ECO:0000256" key="12">
    <source>
        <dbReference type="ARBA" id="ARBA00022998"/>
    </source>
</evidence>
<keyword evidence="5 21" id="KW-0812">Transmembrane</keyword>
<evidence type="ECO:0000256" key="10">
    <source>
        <dbReference type="ARBA" id="ARBA00022842"/>
    </source>
</evidence>
<dbReference type="AlphaFoldDB" id="A0AAD9PYV1"/>
<evidence type="ECO:0000256" key="3">
    <source>
        <dbReference type="ARBA" id="ARBA00004141"/>
    </source>
</evidence>
<protein>
    <recommendedName>
        <fullName evidence="4 16">adenylate cyclase</fullName>
        <ecNumber evidence="4 16">4.6.1.1</ecNumber>
    </recommendedName>
</protein>
<keyword evidence="15 16" id="KW-0456">Lyase</keyword>
<keyword evidence="18" id="KW-0464">Manganese</keyword>
<comment type="subcellular location">
    <subcellularLocation>
        <location evidence="3">Membrane</location>
        <topology evidence="3">Multi-pass membrane protein</topology>
    </subcellularLocation>
</comment>
<dbReference type="InterPro" id="IPR018297">
    <property type="entry name" value="A/G_cyclase_CS"/>
</dbReference>
<evidence type="ECO:0000256" key="20">
    <source>
        <dbReference type="SAM" id="MobiDB-lite"/>
    </source>
</evidence>
<evidence type="ECO:0000256" key="13">
    <source>
        <dbReference type="ARBA" id="ARBA00023136"/>
    </source>
</evidence>
<feature type="binding site" evidence="18">
    <location>
        <position position="378"/>
    </location>
    <ligand>
        <name>Mg(2+)</name>
        <dbReference type="ChEBI" id="CHEBI:18420"/>
        <label>1</label>
        <note>catalytic</note>
    </ligand>
</feature>
<evidence type="ECO:0000256" key="8">
    <source>
        <dbReference type="ARBA" id="ARBA00022741"/>
    </source>
</evidence>
<dbReference type="CDD" id="cd07302">
    <property type="entry name" value="CHD"/>
    <property type="match status" value="2"/>
</dbReference>
<dbReference type="GO" id="GO:0005886">
    <property type="term" value="C:plasma membrane"/>
    <property type="evidence" value="ECO:0007669"/>
    <property type="project" value="InterPro"/>
</dbReference>
<feature type="transmembrane region" description="Helical" evidence="21">
    <location>
        <begin position="803"/>
        <end position="824"/>
    </location>
</feature>
<feature type="binding site" evidence="18">
    <location>
        <position position="422"/>
    </location>
    <ligand>
        <name>Mg(2+)</name>
        <dbReference type="ChEBI" id="CHEBI:18420"/>
        <label>1</label>
        <note>catalytic</note>
    </ligand>
</feature>
<dbReference type="GO" id="GO:0035556">
    <property type="term" value="P:intracellular signal transduction"/>
    <property type="evidence" value="ECO:0007669"/>
    <property type="project" value="InterPro"/>
</dbReference>
<evidence type="ECO:0000256" key="21">
    <source>
        <dbReference type="SAM" id="Phobius"/>
    </source>
</evidence>
<evidence type="ECO:0000313" key="24">
    <source>
        <dbReference type="Proteomes" id="UP001249851"/>
    </source>
</evidence>
<evidence type="ECO:0000256" key="2">
    <source>
        <dbReference type="ARBA" id="ARBA00001936"/>
    </source>
</evidence>
<keyword evidence="14" id="KW-0325">Glycoprotein</keyword>
<feature type="transmembrane region" description="Helical" evidence="21">
    <location>
        <begin position="844"/>
        <end position="861"/>
    </location>
</feature>
<feature type="transmembrane region" description="Helical" evidence="21">
    <location>
        <begin position="136"/>
        <end position="157"/>
    </location>
</feature>
<feature type="binding site" evidence="17">
    <location>
        <position position="980"/>
    </location>
    <ligand>
        <name>ATP</name>
        <dbReference type="ChEBI" id="CHEBI:30616"/>
    </ligand>
</feature>
<feature type="transmembrane region" description="Helical" evidence="21">
    <location>
        <begin position="778"/>
        <end position="796"/>
    </location>
</feature>
<keyword evidence="6 16" id="KW-0479">Metal-binding</keyword>
<feature type="binding site" evidence="17">
    <location>
        <begin position="1031"/>
        <end position="1035"/>
    </location>
    <ligand>
        <name>ATP</name>
        <dbReference type="ChEBI" id="CHEBI:30616"/>
    </ligand>
</feature>
<feature type="binding site" evidence="17">
    <location>
        <begin position="378"/>
        <end position="383"/>
    </location>
    <ligand>
        <name>ATP</name>
        <dbReference type="ChEBI" id="CHEBI:30616"/>
    </ligand>
</feature>
<dbReference type="GO" id="GO:0007189">
    <property type="term" value="P:adenylate cyclase-activating G protein-coupled receptor signaling pathway"/>
    <property type="evidence" value="ECO:0007669"/>
    <property type="project" value="TreeGrafter"/>
</dbReference>
<dbReference type="FunFam" id="3.30.70.1230:FF:000048">
    <property type="entry name" value="Phospholipid-transporting ATPase, putative"/>
    <property type="match status" value="1"/>
</dbReference>
<feature type="binding site" evidence="17">
    <location>
        <position position="1071"/>
    </location>
    <ligand>
        <name>ATP</name>
        <dbReference type="ChEBI" id="CHEBI:30616"/>
    </ligand>
</feature>
<dbReference type="InterPro" id="IPR030672">
    <property type="entry name" value="Adcy"/>
</dbReference>
<accession>A0AAD9PYV1</accession>
<dbReference type="GO" id="GO:0005524">
    <property type="term" value="F:ATP binding"/>
    <property type="evidence" value="ECO:0007669"/>
    <property type="project" value="UniProtKB-UniRule"/>
</dbReference>
<evidence type="ECO:0000256" key="15">
    <source>
        <dbReference type="ARBA" id="ARBA00023239"/>
    </source>
</evidence>
<evidence type="ECO:0000256" key="11">
    <source>
        <dbReference type="ARBA" id="ARBA00022989"/>
    </source>
</evidence>
<evidence type="ECO:0000256" key="6">
    <source>
        <dbReference type="ARBA" id="ARBA00022723"/>
    </source>
</evidence>
<dbReference type="InterPro" id="IPR029787">
    <property type="entry name" value="Nucleotide_cyclase"/>
</dbReference>
<comment type="cofactor">
    <cofactor evidence="2">
        <name>Mn(2+)</name>
        <dbReference type="ChEBI" id="CHEBI:29035"/>
    </cofactor>
</comment>
<organism evidence="23 24">
    <name type="scientific">Acropora cervicornis</name>
    <name type="common">Staghorn coral</name>
    <dbReference type="NCBI Taxonomy" id="6130"/>
    <lineage>
        <taxon>Eukaryota</taxon>
        <taxon>Metazoa</taxon>
        <taxon>Cnidaria</taxon>
        <taxon>Anthozoa</taxon>
        <taxon>Hexacorallia</taxon>
        <taxon>Scleractinia</taxon>
        <taxon>Astrocoeniina</taxon>
        <taxon>Acroporidae</taxon>
        <taxon>Acropora</taxon>
    </lineage>
</organism>
<dbReference type="GO" id="GO:0046872">
    <property type="term" value="F:metal ion binding"/>
    <property type="evidence" value="ECO:0007669"/>
    <property type="project" value="UniProtKB-KW"/>
</dbReference>
<feature type="binding site" evidence="18">
    <location>
        <position position="378"/>
    </location>
    <ligand>
        <name>Mg(2+)</name>
        <dbReference type="ChEBI" id="CHEBI:18420"/>
        <label>2</label>
        <note>catalytic</note>
    </ligand>
</feature>
<dbReference type="Pfam" id="PF00211">
    <property type="entry name" value="Guanylate_cyc"/>
    <property type="match status" value="3"/>
</dbReference>
<evidence type="ECO:0000256" key="9">
    <source>
        <dbReference type="ARBA" id="ARBA00022840"/>
    </source>
</evidence>
<feature type="binding site" evidence="17">
    <location>
        <begin position="1024"/>
        <end position="1026"/>
    </location>
    <ligand>
        <name>ATP</name>
        <dbReference type="ChEBI" id="CHEBI:30616"/>
    </ligand>
</feature>
<evidence type="ECO:0000256" key="7">
    <source>
        <dbReference type="ARBA" id="ARBA00022737"/>
    </source>
</evidence>
<proteinExistence type="inferred from homology"/>
<dbReference type="Gene3D" id="3.30.70.1230">
    <property type="entry name" value="Nucleotide cyclase"/>
    <property type="match status" value="3"/>
</dbReference>
<evidence type="ECO:0000256" key="4">
    <source>
        <dbReference type="ARBA" id="ARBA00012201"/>
    </source>
</evidence>